<reference evidence="1 2" key="1">
    <citation type="journal article" date="2018" name="Proc. R. Soc. B">
        <title>A non-coding region near Follistatin controls head colour polymorphism in the Gouldian finch.</title>
        <authorList>
            <person name="Toomey M.B."/>
            <person name="Marques C.I."/>
            <person name="Andrade P."/>
            <person name="Araujo P.M."/>
            <person name="Sabatino S."/>
            <person name="Gazda M.A."/>
            <person name="Afonso S."/>
            <person name="Lopes R.J."/>
            <person name="Corbo J.C."/>
            <person name="Carneiro M."/>
        </authorList>
    </citation>
    <scope>NUCLEOTIDE SEQUENCE [LARGE SCALE GENOMIC DNA]</scope>
    <source>
        <strain evidence="1">Red01</strain>
        <tissue evidence="1">Muscle</tissue>
    </source>
</reference>
<keyword evidence="2" id="KW-1185">Reference proteome</keyword>
<accession>A0A3L8SE96</accession>
<evidence type="ECO:0000313" key="2">
    <source>
        <dbReference type="Proteomes" id="UP000276834"/>
    </source>
</evidence>
<feature type="non-terminal residue" evidence="1">
    <location>
        <position position="128"/>
    </location>
</feature>
<sequence>MQASAPLSVLKGKAYLSFFLCRQHLDHSADVPRSIQSAVVRTSPVTSRLYLQSAVVCSRDHLSFHISSRDRTSAEGKDLAALCPRLPCQILQVESLMLRIIYLETVLIFLYLGFNSMSKYFTPLIGNT</sequence>
<name>A0A3L8SE96_CHLGU</name>
<dbReference type="AlphaFoldDB" id="A0A3L8SE96"/>
<gene>
    <name evidence="1" type="ORF">DV515_00009104</name>
</gene>
<proteinExistence type="predicted"/>
<dbReference type="EMBL" id="QUSF01000028">
    <property type="protein sequence ID" value="RLW00264.1"/>
    <property type="molecule type" value="Genomic_DNA"/>
</dbReference>
<dbReference type="Proteomes" id="UP000276834">
    <property type="component" value="Unassembled WGS sequence"/>
</dbReference>
<organism evidence="1 2">
    <name type="scientific">Chloebia gouldiae</name>
    <name type="common">Gouldian finch</name>
    <name type="synonym">Erythrura gouldiae</name>
    <dbReference type="NCBI Taxonomy" id="44316"/>
    <lineage>
        <taxon>Eukaryota</taxon>
        <taxon>Metazoa</taxon>
        <taxon>Chordata</taxon>
        <taxon>Craniata</taxon>
        <taxon>Vertebrata</taxon>
        <taxon>Euteleostomi</taxon>
        <taxon>Archelosauria</taxon>
        <taxon>Archosauria</taxon>
        <taxon>Dinosauria</taxon>
        <taxon>Saurischia</taxon>
        <taxon>Theropoda</taxon>
        <taxon>Coelurosauria</taxon>
        <taxon>Aves</taxon>
        <taxon>Neognathae</taxon>
        <taxon>Neoaves</taxon>
        <taxon>Telluraves</taxon>
        <taxon>Australaves</taxon>
        <taxon>Passeriformes</taxon>
        <taxon>Passeroidea</taxon>
        <taxon>Passeridae</taxon>
        <taxon>Chloebia</taxon>
    </lineage>
</organism>
<protein>
    <submittedName>
        <fullName evidence="1">Uncharacterized protein</fullName>
    </submittedName>
</protein>
<evidence type="ECO:0000313" key="1">
    <source>
        <dbReference type="EMBL" id="RLW00264.1"/>
    </source>
</evidence>
<comment type="caution">
    <text evidence="1">The sequence shown here is derived from an EMBL/GenBank/DDBJ whole genome shotgun (WGS) entry which is preliminary data.</text>
</comment>